<reference evidence="2 3" key="1">
    <citation type="submission" date="2016-01" db="EMBL/GenBank/DDBJ databases">
        <title>Genome Sequences of Twelve Sporeforming Bacillus Species Isolated from Foods.</title>
        <authorList>
            <person name="Berendsen E.M."/>
            <person name="Wells-Bennik M.H."/>
            <person name="Krawcyk A.O."/>
            <person name="De Jong A."/>
            <person name="Holsappel S."/>
            <person name="Eijlander R.T."/>
            <person name="Kuipers O.P."/>
        </authorList>
    </citation>
    <scope>NUCLEOTIDE SEQUENCE [LARGE SCALE GENOMIC DNA]</scope>
    <source>
        <strain evidence="2 3">B4102</strain>
    </source>
</reference>
<gene>
    <name evidence="2" type="ORF">B4102_3756</name>
</gene>
<accession>A0A150KMB3</accession>
<feature type="transmembrane region" description="Helical" evidence="1">
    <location>
        <begin position="20"/>
        <end position="42"/>
    </location>
</feature>
<keyword evidence="3" id="KW-1185">Reference proteome</keyword>
<protein>
    <recommendedName>
        <fullName evidence="4">ABC-2 family transporter protein</fullName>
    </recommendedName>
</protein>
<dbReference type="AlphaFoldDB" id="A0A150KMB3"/>
<sequence length="277" mass="32079">MNKFLKLVNFEMNRFKKIYIVLLLITVIFQFVGVFVISLSFMNDSKRMMHDESLSVVQYVHKYGLFDFTHILRSLWFFAPIGIGVTAILFYIFFIWYRDWFGKNTFIYRLLMLPTSRLNIILSKGLTILIFVLGLVAFQLILLPIENAMVNWLVSIEFLNKMNVQEILGSSFELSLLIPGSFIEFILYYATGLMAVFVIFTGILFERSYRIKGIIFGVLYAIAASIVFFSPFLVEMILQKDYLYGIEKLLLSIVMGIIVFIGSLLVSNFLLKKKVSV</sequence>
<dbReference type="STRING" id="46224.B4102_3756"/>
<name>A0A150KMB3_9BACI</name>
<proteinExistence type="predicted"/>
<dbReference type="Proteomes" id="UP000075666">
    <property type="component" value="Unassembled WGS sequence"/>
</dbReference>
<dbReference type="RefSeq" id="WP_066235318.1">
    <property type="nucleotide sequence ID" value="NZ_JBHJSX010000049.1"/>
</dbReference>
<evidence type="ECO:0008006" key="4">
    <source>
        <dbReference type="Google" id="ProtNLM"/>
    </source>
</evidence>
<feature type="transmembrane region" description="Helical" evidence="1">
    <location>
        <begin position="118"/>
        <end position="142"/>
    </location>
</feature>
<keyword evidence="1" id="KW-1133">Transmembrane helix</keyword>
<feature type="transmembrane region" description="Helical" evidence="1">
    <location>
        <begin position="186"/>
        <end position="205"/>
    </location>
</feature>
<feature type="transmembrane region" description="Helical" evidence="1">
    <location>
        <begin position="217"/>
        <end position="238"/>
    </location>
</feature>
<evidence type="ECO:0000256" key="1">
    <source>
        <dbReference type="SAM" id="Phobius"/>
    </source>
</evidence>
<keyword evidence="1" id="KW-0472">Membrane</keyword>
<dbReference type="EMBL" id="LQYN01000115">
    <property type="protein sequence ID" value="KYC92272.1"/>
    <property type="molecule type" value="Genomic_DNA"/>
</dbReference>
<dbReference type="PATRIC" id="fig|46224.3.peg.836"/>
<evidence type="ECO:0000313" key="2">
    <source>
        <dbReference type="EMBL" id="KYC92272.1"/>
    </source>
</evidence>
<feature type="transmembrane region" description="Helical" evidence="1">
    <location>
        <begin position="250"/>
        <end position="271"/>
    </location>
</feature>
<evidence type="ECO:0000313" key="3">
    <source>
        <dbReference type="Proteomes" id="UP000075666"/>
    </source>
</evidence>
<organism evidence="2 3">
    <name type="scientific">Heyndrickxia sporothermodurans</name>
    <dbReference type="NCBI Taxonomy" id="46224"/>
    <lineage>
        <taxon>Bacteria</taxon>
        <taxon>Bacillati</taxon>
        <taxon>Bacillota</taxon>
        <taxon>Bacilli</taxon>
        <taxon>Bacillales</taxon>
        <taxon>Bacillaceae</taxon>
        <taxon>Heyndrickxia</taxon>
    </lineage>
</organism>
<keyword evidence="1" id="KW-0812">Transmembrane</keyword>
<feature type="transmembrane region" description="Helical" evidence="1">
    <location>
        <begin position="75"/>
        <end position="97"/>
    </location>
</feature>
<comment type="caution">
    <text evidence="2">The sequence shown here is derived from an EMBL/GenBank/DDBJ whole genome shotgun (WGS) entry which is preliminary data.</text>
</comment>
<dbReference type="OrthoDB" id="1751619at2"/>